<dbReference type="SUPFAM" id="SSF81324">
    <property type="entry name" value="Voltage-gated potassium channels"/>
    <property type="match status" value="1"/>
</dbReference>
<dbReference type="Gene3D" id="1.10.287.70">
    <property type="match status" value="1"/>
</dbReference>
<dbReference type="InterPro" id="IPR013099">
    <property type="entry name" value="K_chnl_dom"/>
</dbReference>
<dbReference type="Pfam" id="PF07885">
    <property type="entry name" value="Ion_trans_2"/>
    <property type="match status" value="1"/>
</dbReference>
<keyword evidence="1" id="KW-0472">Membrane</keyword>
<evidence type="ECO:0000313" key="4">
    <source>
        <dbReference type="Proteomes" id="UP000006334"/>
    </source>
</evidence>
<evidence type="ECO:0000313" key="3">
    <source>
        <dbReference type="EMBL" id="GAC16354.1"/>
    </source>
</evidence>
<dbReference type="EMBL" id="BAEN01000068">
    <property type="protein sequence ID" value="GAC16354.1"/>
    <property type="molecule type" value="Genomic_DNA"/>
</dbReference>
<keyword evidence="1" id="KW-1133">Transmembrane helix</keyword>
<dbReference type="Proteomes" id="UP000006334">
    <property type="component" value="Unassembled WGS sequence"/>
</dbReference>
<dbReference type="eggNOG" id="ENOG5032YV7">
    <property type="taxonomic scope" value="Bacteria"/>
</dbReference>
<proteinExistence type="predicted"/>
<feature type="domain" description="Potassium channel" evidence="2">
    <location>
        <begin position="62"/>
        <end position="133"/>
    </location>
</feature>
<name>K6X6Y5_9ALTE</name>
<accession>K6X6Y5</accession>
<feature type="transmembrane region" description="Helical" evidence="1">
    <location>
        <begin position="114"/>
        <end position="133"/>
    </location>
</feature>
<protein>
    <recommendedName>
        <fullName evidence="2">Potassium channel domain-containing protein</fullName>
    </recommendedName>
</protein>
<keyword evidence="1" id="KW-0812">Transmembrane</keyword>
<comment type="caution">
    <text evidence="3">The sequence shown here is derived from an EMBL/GenBank/DDBJ whole genome shotgun (WGS) entry which is preliminary data.</text>
</comment>
<evidence type="ECO:0000256" key="1">
    <source>
        <dbReference type="SAM" id="Phobius"/>
    </source>
</evidence>
<organism evidence="3 4">
    <name type="scientific">Aliiglaciecola lipolytica E3</name>
    <dbReference type="NCBI Taxonomy" id="1127673"/>
    <lineage>
        <taxon>Bacteria</taxon>
        <taxon>Pseudomonadati</taxon>
        <taxon>Pseudomonadota</taxon>
        <taxon>Gammaproteobacteria</taxon>
        <taxon>Alteromonadales</taxon>
        <taxon>Alteromonadaceae</taxon>
        <taxon>Aliiglaciecola</taxon>
    </lineage>
</organism>
<evidence type="ECO:0000259" key="2">
    <source>
        <dbReference type="Pfam" id="PF07885"/>
    </source>
</evidence>
<feature type="transmembrane region" description="Helical" evidence="1">
    <location>
        <begin position="6"/>
        <end position="35"/>
    </location>
</feature>
<dbReference type="OrthoDB" id="9799090at2"/>
<reference evidence="3 4" key="1">
    <citation type="journal article" date="2017" name="Antonie Van Leeuwenhoek">
        <title>Rhizobium rhizosphaerae sp. nov., a novel species isolated from rice rhizosphere.</title>
        <authorList>
            <person name="Zhao J.J."/>
            <person name="Zhang J."/>
            <person name="Zhang R.J."/>
            <person name="Zhang C.W."/>
            <person name="Yin H.Q."/>
            <person name="Zhang X.X."/>
        </authorList>
    </citation>
    <scope>NUCLEOTIDE SEQUENCE [LARGE SCALE GENOMIC DNA]</scope>
    <source>
        <strain evidence="3 4">E3</strain>
    </source>
</reference>
<keyword evidence="4" id="KW-1185">Reference proteome</keyword>
<sequence>MLIQLLLGSVIIILTIIVQVIILGVLSSFFVQVSLWQSKGYKIVKNAVVIVISVLWLVLGITINTWIWAFAFQFIGEFANLEEALYFAISSFTTLGYGDLILSKEWRIMGALSAVNGLIVFGLNTAFLVELMIKTWGTSRTKKD</sequence>
<dbReference type="RefSeq" id="WP_008846156.1">
    <property type="nucleotide sequence ID" value="NZ_BAEN01000068.1"/>
</dbReference>
<feature type="transmembrane region" description="Helical" evidence="1">
    <location>
        <begin position="47"/>
        <end position="72"/>
    </location>
</feature>
<dbReference type="STRING" id="1127673.GLIP_3743"/>
<dbReference type="AlphaFoldDB" id="K6X6Y5"/>
<gene>
    <name evidence="3" type="ORF">GLIP_3743</name>
</gene>